<dbReference type="OrthoDB" id="655446at2759"/>
<dbReference type="AlphaFoldDB" id="A0A8J5R181"/>
<dbReference type="PANTHER" id="PTHR36072:SF2">
    <property type="entry name" value="OS01G0531000 PROTEIN"/>
    <property type="match status" value="1"/>
</dbReference>
<proteinExistence type="predicted"/>
<dbReference type="Proteomes" id="UP000729402">
    <property type="component" value="Unassembled WGS sequence"/>
</dbReference>
<accession>A0A8J5R181</accession>
<organism evidence="1 2">
    <name type="scientific">Zizania palustris</name>
    <name type="common">Northern wild rice</name>
    <dbReference type="NCBI Taxonomy" id="103762"/>
    <lineage>
        <taxon>Eukaryota</taxon>
        <taxon>Viridiplantae</taxon>
        <taxon>Streptophyta</taxon>
        <taxon>Embryophyta</taxon>
        <taxon>Tracheophyta</taxon>
        <taxon>Spermatophyta</taxon>
        <taxon>Magnoliopsida</taxon>
        <taxon>Liliopsida</taxon>
        <taxon>Poales</taxon>
        <taxon>Poaceae</taxon>
        <taxon>BOP clade</taxon>
        <taxon>Oryzoideae</taxon>
        <taxon>Oryzeae</taxon>
        <taxon>Zizaniinae</taxon>
        <taxon>Zizania</taxon>
    </lineage>
</organism>
<sequence>MGKKRGDHVPDAVGAARAGNQAVSIREENSGKTRADAASLLRLQHLQRLAAWACGEAGVAPVSALLGRRLAGEAEAAGIPLGASTFVCQRCETVLQPGFNCTIQFPVGSTFVTPQKRKLMDVMDPKDSAELLETRSMQTKKGERSGSVNGKAPTHLLSVLQIINL</sequence>
<comment type="caution">
    <text evidence="1">The sequence shown here is derived from an EMBL/GenBank/DDBJ whole genome shotgun (WGS) entry which is preliminary data.</text>
</comment>
<name>A0A8J5R181_ZIZPA</name>
<keyword evidence="2" id="KW-1185">Reference proteome</keyword>
<gene>
    <name evidence="1" type="ORF">GUJ93_ZPchr0046g33479</name>
</gene>
<evidence type="ECO:0000313" key="1">
    <source>
        <dbReference type="EMBL" id="KAG8044113.1"/>
    </source>
</evidence>
<protein>
    <submittedName>
        <fullName evidence="1">Uncharacterized protein</fullName>
    </submittedName>
</protein>
<dbReference type="PANTHER" id="PTHR36072">
    <property type="entry name" value="OS01G0541600 PROTEIN"/>
    <property type="match status" value="1"/>
</dbReference>
<reference evidence="1" key="1">
    <citation type="journal article" date="2021" name="bioRxiv">
        <title>Whole Genome Assembly and Annotation of Northern Wild Rice, Zizania palustris L., Supports a Whole Genome Duplication in the Zizania Genus.</title>
        <authorList>
            <person name="Haas M."/>
            <person name="Kono T."/>
            <person name="Macchietto M."/>
            <person name="Millas R."/>
            <person name="McGilp L."/>
            <person name="Shao M."/>
            <person name="Duquette J."/>
            <person name="Hirsch C.N."/>
            <person name="Kimball J."/>
        </authorList>
    </citation>
    <scope>NUCLEOTIDE SEQUENCE</scope>
    <source>
        <tissue evidence="1">Fresh leaf tissue</tissue>
    </source>
</reference>
<reference evidence="1" key="2">
    <citation type="submission" date="2021-02" db="EMBL/GenBank/DDBJ databases">
        <authorList>
            <person name="Kimball J.A."/>
            <person name="Haas M.W."/>
            <person name="Macchietto M."/>
            <person name="Kono T."/>
            <person name="Duquette J."/>
            <person name="Shao M."/>
        </authorList>
    </citation>
    <scope>NUCLEOTIDE SEQUENCE</scope>
    <source>
        <tissue evidence="1">Fresh leaf tissue</tissue>
    </source>
</reference>
<dbReference type="EMBL" id="JAAALK010000871">
    <property type="protein sequence ID" value="KAG8044113.1"/>
    <property type="molecule type" value="Genomic_DNA"/>
</dbReference>
<evidence type="ECO:0000313" key="2">
    <source>
        <dbReference type="Proteomes" id="UP000729402"/>
    </source>
</evidence>